<dbReference type="GO" id="GO:0006508">
    <property type="term" value="P:proteolysis"/>
    <property type="evidence" value="ECO:0007669"/>
    <property type="project" value="InterPro"/>
</dbReference>
<comment type="similarity">
    <text evidence="5">Belongs to the peptidase M14 family.</text>
</comment>
<evidence type="ECO:0000256" key="5">
    <source>
        <dbReference type="PROSITE-ProRule" id="PRU01379"/>
    </source>
</evidence>
<dbReference type="PROSITE" id="PS52035">
    <property type="entry name" value="PEPTIDASE_M14"/>
    <property type="match status" value="1"/>
</dbReference>
<evidence type="ECO:0000313" key="7">
    <source>
        <dbReference type="EMBL" id="MBD8527658.1"/>
    </source>
</evidence>
<comment type="caution">
    <text evidence="7">The sequence shown here is derived from an EMBL/GenBank/DDBJ whole genome shotgun (WGS) entry which is preliminary data.</text>
</comment>
<keyword evidence="8" id="KW-1185">Reference proteome</keyword>
<dbReference type="SUPFAM" id="SSF53187">
    <property type="entry name" value="Zn-dependent exopeptidases"/>
    <property type="match status" value="1"/>
</dbReference>
<dbReference type="EMBL" id="JACYTR010000059">
    <property type="protein sequence ID" value="MBD8527658.1"/>
    <property type="molecule type" value="Genomic_DNA"/>
</dbReference>
<dbReference type="Gene3D" id="3.40.630.10">
    <property type="entry name" value="Zn peptidases"/>
    <property type="match status" value="1"/>
</dbReference>
<dbReference type="Proteomes" id="UP000613768">
    <property type="component" value="Unassembled WGS sequence"/>
</dbReference>
<gene>
    <name evidence="7" type="ORF">IFO71_18080</name>
</gene>
<dbReference type="GO" id="GO:0004181">
    <property type="term" value="F:metallocarboxypeptidase activity"/>
    <property type="evidence" value="ECO:0007669"/>
    <property type="project" value="InterPro"/>
</dbReference>
<dbReference type="GO" id="GO:0016788">
    <property type="term" value="F:hydrolase activity, acting on ester bonds"/>
    <property type="evidence" value="ECO:0007669"/>
    <property type="project" value="InterPro"/>
</dbReference>
<evidence type="ECO:0000256" key="4">
    <source>
        <dbReference type="ARBA" id="ARBA00022833"/>
    </source>
</evidence>
<dbReference type="InterPro" id="IPR000834">
    <property type="entry name" value="Peptidase_M14"/>
</dbReference>
<evidence type="ECO:0000259" key="6">
    <source>
        <dbReference type="PROSITE" id="PS52035"/>
    </source>
</evidence>
<dbReference type="CDD" id="cd06231">
    <property type="entry name" value="M14_REP34-like"/>
    <property type="match status" value="1"/>
</dbReference>
<dbReference type="GO" id="GO:0008270">
    <property type="term" value="F:zinc ion binding"/>
    <property type="evidence" value="ECO:0007669"/>
    <property type="project" value="InterPro"/>
</dbReference>
<organism evidence="7 8">
    <name type="scientific">Pseudomarimonas arenosa</name>
    <dbReference type="NCBI Taxonomy" id="2774145"/>
    <lineage>
        <taxon>Bacteria</taxon>
        <taxon>Pseudomonadati</taxon>
        <taxon>Pseudomonadota</taxon>
        <taxon>Gammaproteobacteria</taxon>
        <taxon>Lysobacterales</taxon>
        <taxon>Lysobacteraceae</taxon>
        <taxon>Pseudomarimonas</taxon>
    </lineage>
</organism>
<keyword evidence="4" id="KW-0862">Zinc</keyword>
<keyword evidence="2" id="KW-0479">Metal-binding</keyword>
<evidence type="ECO:0000256" key="2">
    <source>
        <dbReference type="ARBA" id="ARBA00022723"/>
    </source>
</evidence>
<feature type="domain" description="Peptidase M14" evidence="6">
    <location>
        <begin position="30"/>
        <end position="309"/>
    </location>
</feature>
<reference evidence="7 8" key="1">
    <citation type="submission" date="2020-09" db="EMBL/GenBank/DDBJ databases">
        <title>Pseudoxanthomonas sp. CAU 1598 isolated from sand of Yaerae Beach.</title>
        <authorList>
            <person name="Kim W."/>
        </authorList>
    </citation>
    <scope>NUCLEOTIDE SEQUENCE [LARGE SCALE GENOMIC DNA]</scope>
    <source>
        <strain evidence="7 8">CAU 1598</strain>
    </source>
</reference>
<accession>A0AAW3ZNC2</accession>
<comment type="cofactor">
    <cofactor evidence="1">
        <name>Zn(2+)</name>
        <dbReference type="ChEBI" id="CHEBI:29105"/>
    </cofactor>
</comment>
<evidence type="ECO:0000256" key="3">
    <source>
        <dbReference type="ARBA" id="ARBA00022801"/>
    </source>
</evidence>
<dbReference type="InterPro" id="IPR055438">
    <property type="entry name" value="AstE_AspA_cat"/>
</dbReference>
<dbReference type="AlphaFoldDB" id="A0AAW3ZNC2"/>
<proteinExistence type="inferred from homology"/>
<dbReference type="Pfam" id="PF24827">
    <property type="entry name" value="AstE_AspA_cat"/>
    <property type="match status" value="1"/>
</dbReference>
<sequence>MNEQAAYPIGIQGKPWGAPERAEWLSRQVQHRRYAEDVLPRIAALQERFEVQQYGELHYPPDRYSLMLVKSRGWDAQRPSVLVTGGVHGYETSGVMGALMFLEQAAERYLGRVNLMVLPCISPWAYERIHRWNADAVDPNRSFREHSEAEESAAVWRLIAPLRDQFLLHIDLHETTDTDGSEFRPALAARDGKMLEPEGIPDGFYVVGDTANPQPEFQQAVIAAVAKVTHIAPADENGEIIGSPVVAPGVINYPFKELGLCAGLTDAPFTTTTEVYPDSDRATPEQCNAAQVAAVCAAIDHALGNSEAP</sequence>
<dbReference type="RefSeq" id="WP_192031078.1">
    <property type="nucleotide sequence ID" value="NZ_JACYTR010000059.1"/>
</dbReference>
<evidence type="ECO:0000256" key="1">
    <source>
        <dbReference type="ARBA" id="ARBA00001947"/>
    </source>
</evidence>
<protein>
    <submittedName>
        <fullName evidence="7">M14 family metallocarboxypeptidase</fullName>
    </submittedName>
</protein>
<keyword evidence="3" id="KW-0378">Hydrolase</keyword>
<evidence type="ECO:0000313" key="8">
    <source>
        <dbReference type="Proteomes" id="UP000613768"/>
    </source>
</evidence>
<comment type="caution">
    <text evidence="5">Lacks conserved residue(s) required for the propagation of feature annotation.</text>
</comment>
<name>A0AAW3ZNC2_9GAMM</name>